<feature type="compositionally biased region" description="Acidic residues" evidence="1">
    <location>
        <begin position="852"/>
        <end position="876"/>
    </location>
</feature>
<reference evidence="2 3" key="1">
    <citation type="submission" date="2016-07" db="EMBL/GenBank/DDBJ databases">
        <title>Multiple horizontal gene transfer events from other fungi enriched the ability of initially mycotrophic Trichoderma (Ascomycota) to feed on dead plant biomass.</title>
        <authorList>
            <consortium name="DOE Joint Genome Institute"/>
            <person name="Aerts A."/>
            <person name="Atanasova L."/>
            <person name="Chenthamara K."/>
            <person name="Zhang J."/>
            <person name="Grujic M."/>
            <person name="Henrissat B."/>
            <person name="Kuo A."/>
            <person name="Salamov A."/>
            <person name="Lipzen A."/>
            <person name="Labutti K."/>
            <person name="Barry K."/>
            <person name="Miao Y."/>
            <person name="Rahimi M.J."/>
            <person name="Shen Q."/>
            <person name="Grigoriev I.V."/>
            <person name="Kubicek C.P."/>
            <person name="Druzhinina I.S."/>
        </authorList>
    </citation>
    <scope>NUCLEOTIDE SEQUENCE [LARGE SCALE GENOMIC DNA]</scope>
    <source>
        <strain evidence="2 3">CBS 433.97</strain>
    </source>
</reference>
<feature type="compositionally biased region" description="Polar residues" evidence="1">
    <location>
        <begin position="384"/>
        <end position="395"/>
    </location>
</feature>
<dbReference type="STRING" id="1042311.A0A2T3Z7T4"/>
<sequence length="1011" mass="112301">MASNPFETAQFGTGVLDLYHENAAVVRTAVPLPQLPSGGCNYVDLTPGANGSRCGCRRFWSSHPGSPLVDQAGWCMCNHHACYHDDRPRNSQPQQQPAEMIHMPATAQITENLQAIQTLDAMSPALDLISAKEATAMLGPELLSFNGASPLSFLQKPIDEHYNSLGAVPTPQQASSSMPDTLAWADPAPHTQPESPTTLPSIPPQSLISQATSSNSSVHAKYLRPFAGKGLHTLSSNNPSIVPQQSIVHPSLPESLFQQKTESIEESFVFLTADEESTPRPDTATTQIEPRAAAAAAAAAASSEAIPTETLKNLTDIVGAHSQRLDKLETVSFSDSAHEECSDRYESMDLRVIELESKMEDIEKRVIDNDSTNRHPDDAATPIEDTSVTSSAASRPNYSQEVYSQLQSLQAQVDQLQSVIPSWNHAWEVEVVFIPFPLGRLWQPIHQFKADPNIDNEDDWTQLPMTLSTSRSRAQSPFLEDWPAHNREIEWLLPRACSDKGVADWRLRSRGLVKKIVVKDSDARSVNVAMLAAFGNVFRDMQMYARPQSPLSKASKYMGLRSPWVPLRKIHKDSRLRFLGPEEMLTPALWDVQFLNSVMMRSSEPRLFVTHPDAYLQTHEAYESSWTWTRLQEMPPAYDVTESQEAPEVDRLEECWAWNEQLDGPLATQVPSKIPRQERHRVSISPSVEIFPTSRLWPEPTSATVHRQSVITRSKESVPPFPRTPSAPITAITHHTASGAISKRRLSSRGQSRRSSPTIQSLPQAGVTKKRQTRESSGYARHTPRPTKSPSPAPSVYRDRQRSRSVTPGWGITPGRGTTPGDYATPHSNAPLQELRMERETSFFREQSVAMDDADDYESEDIDSSSYMDEDDESYSDEGHDGGEENGEEGDISTIYAPQGSQLLKSSQSAPQNSSQPQQPRPLSRDNPWPGVEDQGLNNHPDMENIAPQTNSRPGDDTHHSDGENIDPNLMDVEDESDNSGPSEYPSTPRGWHNQTTKEFVIHRDDQDKRA</sequence>
<dbReference type="EMBL" id="KZ679262">
    <property type="protein sequence ID" value="PTB40881.1"/>
    <property type="molecule type" value="Genomic_DNA"/>
</dbReference>
<dbReference type="OrthoDB" id="5427134at2759"/>
<feature type="region of interest" description="Disordered" evidence="1">
    <location>
        <begin position="847"/>
        <end position="1011"/>
    </location>
</feature>
<dbReference type="Proteomes" id="UP000240493">
    <property type="component" value="Unassembled WGS sequence"/>
</dbReference>
<evidence type="ECO:0000313" key="2">
    <source>
        <dbReference type="EMBL" id="PTB40881.1"/>
    </source>
</evidence>
<feature type="compositionally biased region" description="Basic and acidic residues" evidence="1">
    <location>
        <begin position="1000"/>
        <end position="1011"/>
    </location>
</feature>
<evidence type="ECO:0000313" key="3">
    <source>
        <dbReference type="Proteomes" id="UP000240493"/>
    </source>
</evidence>
<feature type="compositionally biased region" description="Basic and acidic residues" evidence="1">
    <location>
        <begin position="366"/>
        <end position="378"/>
    </location>
</feature>
<proteinExistence type="predicted"/>
<feature type="compositionally biased region" description="Polar residues" evidence="1">
    <location>
        <begin position="170"/>
        <end position="179"/>
    </location>
</feature>
<feature type="region of interest" description="Disordered" evidence="1">
    <location>
        <begin position="167"/>
        <end position="213"/>
    </location>
</feature>
<accession>A0A2T3Z7T4</accession>
<keyword evidence="3" id="KW-1185">Reference proteome</keyword>
<gene>
    <name evidence="2" type="ORF">M441DRAFT_140258</name>
</gene>
<feature type="region of interest" description="Disordered" evidence="1">
    <location>
        <begin position="366"/>
        <end position="395"/>
    </location>
</feature>
<feature type="region of interest" description="Disordered" evidence="1">
    <location>
        <begin position="701"/>
        <end position="832"/>
    </location>
</feature>
<protein>
    <submittedName>
        <fullName evidence="2">Uncharacterized protein</fullName>
    </submittedName>
</protein>
<feature type="compositionally biased region" description="Low complexity" evidence="1">
    <location>
        <begin position="906"/>
        <end position="922"/>
    </location>
</feature>
<feature type="compositionally biased region" description="Polar residues" evidence="1">
    <location>
        <begin position="701"/>
        <end position="712"/>
    </location>
</feature>
<feature type="compositionally biased region" description="Basic and acidic residues" evidence="1">
    <location>
        <begin position="954"/>
        <end position="963"/>
    </location>
</feature>
<organism evidence="2 3">
    <name type="scientific">Trichoderma asperellum (strain ATCC 204424 / CBS 433.97 / NBRC 101777)</name>
    <dbReference type="NCBI Taxonomy" id="1042311"/>
    <lineage>
        <taxon>Eukaryota</taxon>
        <taxon>Fungi</taxon>
        <taxon>Dikarya</taxon>
        <taxon>Ascomycota</taxon>
        <taxon>Pezizomycotina</taxon>
        <taxon>Sordariomycetes</taxon>
        <taxon>Hypocreomycetidae</taxon>
        <taxon>Hypocreales</taxon>
        <taxon>Hypocreaceae</taxon>
        <taxon>Trichoderma</taxon>
    </lineage>
</organism>
<feature type="compositionally biased region" description="Polar residues" evidence="1">
    <location>
        <begin position="192"/>
        <end position="213"/>
    </location>
</feature>
<name>A0A2T3Z7T4_TRIA4</name>
<dbReference type="AlphaFoldDB" id="A0A2T3Z7T4"/>
<evidence type="ECO:0000256" key="1">
    <source>
        <dbReference type="SAM" id="MobiDB-lite"/>
    </source>
</evidence>